<dbReference type="Proteomes" id="UP000191901">
    <property type="component" value="Chromosome"/>
</dbReference>
<dbReference type="STRING" id="1641165.XM38_05210"/>
<protein>
    <submittedName>
        <fullName evidence="3">Histone deacetylase-like amidohydrolase</fullName>
        <ecNumber evidence="3">3.5.1.-</ecNumber>
    </submittedName>
</protein>
<reference evidence="3 4" key="1">
    <citation type="journal article" date="2016" name="Biochim. Biophys. Acta">
        <title>Characterization of red-shifted phycobilisomes isolated from the chlorophyll f-containing cyanobacterium Halomicronema hongdechloris.</title>
        <authorList>
            <person name="Li Y."/>
            <person name="Lin Y."/>
            <person name="Garvey C.J."/>
            <person name="Birch D."/>
            <person name="Corkery R.W."/>
            <person name="Loughlin P.C."/>
            <person name="Scheer H."/>
            <person name="Willows R.D."/>
            <person name="Chen M."/>
        </authorList>
    </citation>
    <scope>NUCLEOTIDE SEQUENCE [LARGE SCALE GENOMIC DNA]</scope>
    <source>
        <strain evidence="3 4">C2206</strain>
    </source>
</reference>
<organism evidence="3 4">
    <name type="scientific">Halomicronema hongdechloris C2206</name>
    <dbReference type="NCBI Taxonomy" id="1641165"/>
    <lineage>
        <taxon>Bacteria</taxon>
        <taxon>Bacillati</taxon>
        <taxon>Cyanobacteriota</taxon>
        <taxon>Cyanophyceae</taxon>
        <taxon>Nodosilineales</taxon>
        <taxon>Nodosilineaceae</taxon>
        <taxon>Halomicronema</taxon>
    </lineage>
</organism>
<dbReference type="Gene3D" id="3.40.800.20">
    <property type="entry name" value="Histone deacetylase domain"/>
    <property type="match status" value="1"/>
</dbReference>
<accession>A0A1Z3HGY9</accession>
<name>A0A1Z3HGY9_9CYAN</name>
<dbReference type="AlphaFoldDB" id="A0A1Z3HGY9"/>
<gene>
    <name evidence="3" type="primary">hdaH</name>
    <name evidence="3" type="ORF">XM38_005190</name>
</gene>
<sequence length="310" mass="33446">MVSEFAVIYSPQFLEHDTGAFHPENPGRLTAIVAALQGVPWADAIDWRSPTATSQRQVLPYILKLHNPEYVEALRRLAQEGGGYVDGDTPVSPHSYDVALLAVSAWLDGVDYVLTTGHSAFVLVRPPGHHAIRNRGMGFCLFSNTAVAAHYALAQAGIGRVAILDWDVHHGNGTQALVEDHPRICYCSIHQSPAYPGTGRAEERGEYNNVLNVPMPAGSIGADYQAQFEGQLIPFLKAFEPDLLIISAGYDANKADPLAGIALQPQDFGRFTKACSAVCDRILFGLEGGYDHEALSQSVLATIAARLGLD</sequence>
<keyword evidence="3" id="KW-0378">Hydrolase</keyword>
<comment type="similarity">
    <text evidence="1">Belongs to the histone deacetylase family.</text>
</comment>
<dbReference type="EMBL" id="CP021983">
    <property type="protein sequence ID" value="ASC69592.1"/>
    <property type="molecule type" value="Genomic_DNA"/>
</dbReference>
<dbReference type="PANTHER" id="PTHR10625:SF10">
    <property type="entry name" value="HISTONE DEACETYLASE HDAC1"/>
    <property type="match status" value="1"/>
</dbReference>
<dbReference type="KEGG" id="hhg:XM38_005190"/>
<dbReference type="GO" id="GO:0040029">
    <property type="term" value="P:epigenetic regulation of gene expression"/>
    <property type="evidence" value="ECO:0007669"/>
    <property type="project" value="TreeGrafter"/>
</dbReference>
<dbReference type="RefSeq" id="WP_088431485.1">
    <property type="nucleotide sequence ID" value="NZ_CP021983.2"/>
</dbReference>
<dbReference type="GO" id="GO:0004407">
    <property type="term" value="F:histone deacetylase activity"/>
    <property type="evidence" value="ECO:0007669"/>
    <property type="project" value="TreeGrafter"/>
</dbReference>
<dbReference type="PANTHER" id="PTHR10625">
    <property type="entry name" value="HISTONE DEACETYLASE HDAC1-RELATED"/>
    <property type="match status" value="1"/>
</dbReference>
<dbReference type="GO" id="GO:0016787">
    <property type="term" value="F:hydrolase activity"/>
    <property type="evidence" value="ECO:0007669"/>
    <property type="project" value="UniProtKB-KW"/>
</dbReference>
<evidence type="ECO:0000313" key="4">
    <source>
        <dbReference type="Proteomes" id="UP000191901"/>
    </source>
</evidence>
<evidence type="ECO:0000259" key="2">
    <source>
        <dbReference type="Pfam" id="PF00850"/>
    </source>
</evidence>
<dbReference type="InterPro" id="IPR023801">
    <property type="entry name" value="His_deacetylse_dom"/>
</dbReference>
<dbReference type="PRINTS" id="PR01270">
    <property type="entry name" value="HDASUPER"/>
</dbReference>
<dbReference type="SUPFAM" id="SSF52768">
    <property type="entry name" value="Arginase/deacetylase"/>
    <property type="match status" value="1"/>
</dbReference>
<evidence type="ECO:0000313" key="3">
    <source>
        <dbReference type="EMBL" id="ASC69592.1"/>
    </source>
</evidence>
<dbReference type="OrthoDB" id="9808367at2"/>
<evidence type="ECO:0000256" key="1">
    <source>
        <dbReference type="ARBA" id="ARBA00005947"/>
    </source>
</evidence>
<keyword evidence="4" id="KW-1185">Reference proteome</keyword>
<dbReference type="InterPro" id="IPR023696">
    <property type="entry name" value="Ureohydrolase_dom_sf"/>
</dbReference>
<dbReference type="Pfam" id="PF00850">
    <property type="entry name" value="Hist_deacetyl"/>
    <property type="match status" value="1"/>
</dbReference>
<proteinExistence type="inferred from homology"/>
<dbReference type="EC" id="3.5.1.-" evidence="3"/>
<dbReference type="CDD" id="cd09992">
    <property type="entry name" value="HDAC_classII"/>
    <property type="match status" value="1"/>
</dbReference>
<dbReference type="InterPro" id="IPR037138">
    <property type="entry name" value="His_deacetylse_dom_sf"/>
</dbReference>
<dbReference type="InterPro" id="IPR000286">
    <property type="entry name" value="HDACs"/>
</dbReference>
<feature type="domain" description="Histone deacetylase" evidence="2">
    <location>
        <begin position="22"/>
        <end position="304"/>
    </location>
</feature>